<evidence type="ECO:0000256" key="2">
    <source>
        <dbReference type="SAM" id="Phobius"/>
    </source>
</evidence>
<feature type="transmembrane region" description="Helical" evidence="2">
    <location>
        <begin position="46"/>
        <end position="67"/>
    </location>
</feature>
<dbReference type="AlphaFoldDB" id="B9XHQ3"/>
<reference evidence="3 4" key="1">
    <citation type="journal article" date="2011" name="J. Bacteriol.">
        <title>Genome sequence of 'Pedosphaera parvula' Ellin514, an aerobic Verrucomicrobial isolate from pasture soil.</title>
        <authorList>
            <person name="Kant R."/>
            <person name="van Passel M.W."/>
            <person name="Sangwan P."/>
            <person name="Palva A."/>
            <person name="Lucas S."/>
            <person name="Copeland A."/>
            <person name="Lapidus A."/>
            <person name="Glavina Del Rio T."/>
            <person name="Dalin E."/>
            <person name="Tice H."/>
            <person name="Bruce D."/>
            <person name="Goodwin L."/>
            <person name="Pitluck S."/>
            <person name="Chertkov O."/>
            <person name="Larimer F.W."/>
            <person name="Land M.L."/>
            <person name="Hauser L."/>
            <person name="Brettin T.S."/>
            <person name="Detter J.C."/>
            <person name="Han S."/>
            <person name="de Vos W.M."/>
            <person name="Janssen P.H."/>
            <person name="Smidt H."/>
        </authorList>
    </citation>
    <scope>NUCLEOTIDE SEQUENCE [LARGE SCALE GENOMIC DNA]</scope>
    <source>
        <strain evidence="3 4">Ellin514</strain>
    </source>
</reference>
<dbReference type="EMBL" id="ABOX02000015">
    <property type="protein sequence ID" value="EEF60631.1"/>
    <property type="molecule type" value="Genomic_DNA"/>
</dbReference>
<dbReference type="RefSeq" id="WP_007415347.1">
    <property type="nucleotide sequence ID" value="NZ_ABOX02000015.1"/>
</dbReference>
<proteinExistence type="predicted"/>
<gene>
    <name evidence="3" type="ORF">Cflav_PD6222</name>
</gene>
<evidence type="ECO:0000256" key="1">
    <source>
        <dbReference type="SAM" id="MobiDB-lite"/>
    </source>
</evidence>
<accession>B9XHQ3</accession>
<feature type="transmembrane region" description="Helical" evidence="2">
    <location>
        <begin position="74"/>
        <end position="93"/>
    </location>
</feature>
<feature type="transmembrane region" description="Helical" evidence="2">
    <location>
        <begin position="21"/>
        <end position="40"/>
    </location>
</feature>
<organism evidence="3 4">
    <name type="scientific">Pedosphaera parvula (strain Ellin514)</name>
    <dbReference type="NCBI Taxonomy" id="320771"/>
    <lineage>
        <taxon>Bacteria</taxon>
        <taxon>Pseudomonadati</taxon>
        <taxon>Verrucomicrobiota</taxon>
        <taxon>Pedosphaerae</taxon>
        <taxon>Pedosphaerales</taxon>
        <taxon>Pedosphaeraceae</taxon>
        <taxon>Pedosphaera</taxon>
    </lineage>
</organism>
<name>B9XHQ3_PEDPL</name>
<protein>
    <submittedName>
        <fullName evidence="3">Uncharacterized protein</fullName>
    </submittedName>
</protein>
<dbReference type="OrthoDB" id="7068749at2"/>
<dbReference type="STRING" id="320771.Cflav_PD6222"/>
<sequence>MNATSQEPQTVIVTTKNTASLTLGIIALVVGVLSLLVGWIPFLGLLAIPVAIIGLLLAGIGFVIALFKSGKGIGMPLLGGVICVGALVLPILSTGGTSAAITRAVEESSRKSRSSTSQKKVQEDEETKAKTAYIQEHLSLYDVQARYMDSILDGKVPGVLFKLRNTGDRDLEMVKVTVLFKDATGAVIHEEDYTPVLVSKYSLRDNKPLKAGYVWQMESGKFYSAKSVPTEWKEGAVDAKISDVRFTK</sequence>
<dbReference type="Proteomes" id="UP000003688">
    <property type="component" value="Unassembled WGS sequence"/>
</dbReference>
<keyword evidence="2" id="KW-0812">Transmembrane</keyword>
<comment type="caution">
    <text evidence="3">The sequence shown here is derived from an EMBL/GenBank/DDBJ whole genome shotgun (WGS) entry which is preliminary data.</text>
</comment>
<keyword evidence="2" id="KW-0472">Membrane</keyword>
<evidence type="ECO:0000313" key="3">
    <source>
        <dbReference type="EMBL" id="EEF60631.1"/>
    </source>
</evidence>
<keyword evidence="2" id="KW-1133">Transmembrane helix</keyword>
<evidence type="ECO:0000313" key="4">
    <source>
        <dbReference type="Proteomes" id="UP000003688"/>
    </source>
</evidence>
<feature type="region of interest" description="Disordered" evidence="1">
    <location>
        <begin position="105"/>
        <end position="126"/>
    </location>
</feature>
<keyword evidence="4" id="KW-1185">Reference proteome</keyword>